<dbReference type="InterPro" id="IPR036188">
    <property type="entry name" value="FAD/NAD-bd_sf"/>
</dbReference>
<evidence type="ECO:0000256" key="4">
    <source>
        <dbReference type="ARBA" id="ARBA00013076"/>
    </source>
</evidence>
<feature type="region of interest" description="Disordered" evidence="16">
    <location>
        <begin position="422"/>
        <end position="446"/>
    </location>
</feature>
<dbReference type="PANTHER" id="PTHR42802">
    <property type="entry name" value="MONOOXYGENASE"/>
    <property type="match status" value="1"/>
</dbReference>
<dbReference type="InterPro" id="IPR025700">
    <property type="entry name" value="Lys/Orn_oxygenase"/>
</dbReference>
<evidence type="ECO:0000256" key="8">
    <source>
        <dbReference type="ARBA" id="ARBA00022857"/>
    </source>
</evidence>
<protein>
    <recommendedName>
        <fullName evidence="5">L-lysine N6-monooxygenase MbtG</fullName>
        <ecNumber evidence="4">1.14.13.59</ecNumber>
    </recommendedName>
    <alternativeName>
        <fullName evidence="14">Lysine 6-N-hydroxylase</fullName>
    </alternativeName>
    <alternativeName>
        <fullName evidence="13">Lysine N6-hydroxylase</fullName>
    </alternativeName>
    <alternativeName>
        <fullName evidence="11">Lysine-N-oxygenase</fullName>
    </alternativeName>
    <alternativeName>
        <fullName evidence="12">Mycobactin synthase protein G</fullName>
    </alternativeName>
</protein>
<comment type="pathway">
    <text evidence="2">Siderophore biosynthesis.</text>
</comment>
<dbReference type="Proteomes" id="UP001305606">
    <property type="component" value="Chromosome"/>
</dbReference>
<evidence type="ECO:0000256" key="15">
    <source>
        <dbReference type="ARBA" id="ARBA00048407"/>
    </source>
</evidence>
<reference evidence="17 18" key="1">
    <citation type="submission" date="2023-02" db="EMBL/GenBank/DDBJ databases">
        <title>Streptomyces sp. SCA4-21 with antifungal activity against Fusarium oxysporum f. sp. cubense, Streptomyces sp. SCA2-17 with antifungal activity against Fusarium oxysporum f. sp. cubense.</title>
        <authorList>
            <person name="Qi D."/>
        </authorList>
    </citation>
    <scope>NUCLEOTIDE SEQUENCE [LARGE SCALE GENOMIC DNA]</scope>
    <source>
        <strain evidence="17 18">SCA4-21</strain>
    </source>
</reference>
<keyword evidence="18" id="KW-1185">Reference proteome</keyword>
<sequence>MNRSDCTKVLAIGGGPANLSLAALADPIGDVQVSVVESRKSVAWHPGLLWCGSRLQASAAKDLVSQVDPRSRFSFMNFLHEHGRLYRHLIASSDYVSRQEFDQYFAWAAQLLRVCLDEAVLSVDHDGRRFVVRTTRGARMAESIVLGVGQAPYVPECARDINSPRLWHASQHLDRGLPVDGKDVLLVGGGQSAGEVALDLLSGRTGRPRRFTWVTGGSGLVPLDDSPFSNEWFNPRFVEYFRELPAEHRAGLLDRQRSATTGITGELLAQIYRRLYELDYLTRSGLSHEVLAGARLTGLSETPDHFRAALLDTVTGTTRESMCDLVVLATGYRSRLPEFMAPLRDRMPVAGDAYETGSDYRVHWDGPDANRIYVQNAAQHSHGVADSTLGLAGWRSAVIINSLLDHEHYRLKADDITVSLDRSAPIGTGPGPDLHGSRRVEGGVAR</sequence>
<dbReference type="RefSeq" id="WP_311037099.1">
    <property type="nucleotide sequence ID" value="NZ_CP117522.1"/>
</dbReference>
<evidence type="ECO:0000313" key="18">
    <source>
        <dbReference type="Proteomes" id="UP001305606"/>
    </source>
</evidence>
<keyword evidence="6" id="KW-0285">Flavoprotein</keyword>
<name>A0ABY9V0G3_9ACTN</name>
<dbReference type="EMBL" id="CP117522">
    <property type="protein sequence ID" value="WNE98342.1"/>
    <property type="molecule type" value="Genomic_DNA"/>
</dbReference>
<feature type="compositionally biased region" description="Basic and acidic residues" evidence="16">
    <location>
        <begin position="435"/>
        <end position="446"/>
    </location>
</feature>
<evidence type="ECO:0000256" key="14">
    <source>
        <dbReference type="ARBA" id="ARBA00032738"/>
    </source>
</evidence>
<proteinExistence type="inferred from homology"/>
<evidence type="ECO:0000256" key="12">
    <source>
        <dbReference type="ARBA" id="ARBA00031158"/>
    </source>
</evidence>
<evidence type="ECO:0000256" key="7">
    <source>
        <dbReference type="ARBA" id="ARBA00022827"/>
    </source>
</evidence>
<evidence type="ECO:0000256" key="10">
    <source>
        <dbReference type="ARBA" id="ARBA00023033"/>
    </source>
</evidence>
<dbReference type="PANTHER" id="PTHR42802:SF1">
    <property type="entry name" value="L-ORNITHINE N(5)-MONOOXYGENASE"/>
    <property type="match status" value="1"/>
</dbReference>
<comment type="similarity">
    <text evidence="3">Belongs to the lysine N(6)-hydroxylase/L-ornithine N(5)-oxygenase family.</text>
</comment>
<comment type="catalytic activity">
    <reaction evidence="15">
        <text>L-lysine + NADPH + O2 = N(6)-hydroxy-L-lysine + NADP(+) + H2O</text>
        <dbReference type="Rhea" id="RHEA:23228"/>
        <dbReference type="ChEBI" id="CHEBI:15377"/>
        <dbReference type="ChEBI" id="CHEBI:15379"/>
        <dbReference type="ChEBI" id="CHEBI:32551"/>
        <dbReference type="ChEBI" id="CHEBI:57783"/>
        <dbReference type="ChEBI" id="CHEBI:57820"/>
        <dbReference type="ChEBI" id="CHEBI:58349"/>
        <dbReference type="EC" id="1.14.13.59"/>
    </reaction>
</comment>
<evidence type="ECO:0000256" key="9">
    <source>
        <dbReference type="ARBA" id="ARBA00023002"/>
    </source>
</evidence>
<comment type="cofactor">
    <cofactor evidence="1">
        <name>FAD</name>
        <dbReference type="ChEBI" id="CHEBI:57692"/>
    </cofactor>
</comment>
<evidence type="ECO:0000256" key="16">
    <source>
        <dbReference type="SAM" id="MobiDB-lite"/>
    </source>
</evidence>
<evidence type="ECO:0000256" key="1">
    <source>
        <dbReference type="ARBA" id="ARBA00001974"/>
    </source>
</evidence>
<gene>
    <name evidence="17" type="ORF">PS467_24930</name>
</gene>
<dbReference type="SUPFAM" id="SSF51905">
    <property type="entry name" value="FAD/NAD(P)-binding domain"/>
    <property type="match status" value="2"/>
</dbReference>
<evidence type="ECO:0000256" key="11">
    <source>
        <dbReference type="ARBA" id="ARBA00029939"/>
    </source>
</evidence>
<evidence type="ECO:0000256" key="5">
    <source>
        <dbReference type="ARBA" id="ARBA00016406"/>
    </source>
</evidence>
<evidence type="ECO:0000256" key="2">
    <source>
        <dbReference type="ARBA" id="ARBA00004924"/>
    </source>
</evidence>
<evidence type="ECO:0000313" key="17">
    <source>
        <dbReference type="EMBL" id="WNE98342.1"/>
    </source>
</evidence>
<dbReference type="GO" id="GO:0004497">
    <property type="term" value="F:monooxygenase activity"/>
    <property type="evidence" value="ECO:0007669"/>
    <property type="project" value="UniProtKB-KW"/>
</dbReference>
<dbReference type="PRINTS" id="PR00368">
    <property type="entry name" value="FADPNR"/>
</dbReference>
<keyword evidence="10 17" id="KW-0503">Monooxygenase</keyword>
<keyword evidence="8" id="KW-0521">NADP</keyword>
<organism evidence="17 18">
    <name type="scientific">Streptomyces luomodiensis</name>
    <dbReference type="NCBI Taxonomy" id="3026192"/>
    <lineage>
        <taxon>Bacteria</taxon>
        <taxon>Bacillati</taxon>
        <taxon>Actinomycetota</taxon>
        <taxon>Actinomycetes</taxon>
        <taxon>Kitasatosporales</taxon>
        <taxon>Streptomycetaceae</taxon>
        <taxon>Streptomyces</taxon>
    </lineage>
</organism>
<evidence type="ECO:0000256" key="13">
    <source>
        <dbReference type="ARBA" id="ARBA00032493"/>
    </source>
</evidence>
<dbReference type="Pfam" id="PF13434">
    <property type="entry name" value="Lys_Orn_oxgnase"/>
    <property type="match status" value="1"/>
</dbReference>
<evidence type="ECO:0000256" key="3">
    <source>
        <dbReference type="ARBA" id="ARBA00007588"/>
    </source>
</evidence>
<keyword evidence="7" id="KW-0274">FAD</keyword>
<accession>A0ABY9V0G3</accession>
<dbReference type="Gene3D" id="3.50.50.60">
    <property type="entry name" value="FAD/NAD(P)-binding domain"/>
    <property type="match status" value="1"/>
</dbReference>
<keyword evidence="9" id="KW-0560">Oxidoreductase</keyword>
<evidence type="ECO:0000256" key="6">
    <source>
        <dbReference type="ARBA" id="ARBA00022630"/>
    </source>
</evidence>
<dbReference type="EC" id="1.14.13.59" evidence="4"/>